<sequence length="156" mass="17794">MLLYGYYREIISFSIVPYSFHIENDDIIRLHTIEIIVVFQFEARGGDPWWQDDRGGADCRLTGGAGEELRWDSLGRNNEGEPAVDLPVEPERSCDGTRPQIAQSGRGETIVPMAERGVHRRGKILRARFSYVASRRFFTKAVHTPKNNETQIVGRM</sequence>
<accession>A0A2P6NJ30</accession>
<evidence type="ECO:0000313" key="1">
    <source>
        <dbReference type="EMBL" id="PRP83973.1"/>
    </source>
</evidence>
<protein>
    <submittedName>
        <fullName evidence="1">Uncharacterized protein</fullName>
    </submittedName>
</protein>
<reference evidence="1 2" key="1">
    <citation type="journal article" date="2018" name="Genome Biol. Evol.">
        <title>Multiple Roots of Fruiting Body Formation in Amoebozoa.</title>
        <authorList>
            <person name="Hillmann F."/>
            <person name="Forbes G."/>
            <person name="Novohradska S."/>
            <person name="Ferling I."/>
            <person name="Riege K."/>
            <person name="Groth M."/>
            <person name="Westermann M."/>
            <person name="Marz M."/>
            <person name="Spaller T."/>
            <person name="Winckler T."/>
            <person name="Schaap P."/>
            <person name="Glockner G."/>
        </authorList>
    </citation>
    <scope>NUCLEOTIDE SEQUENCE [LARGE SCALE GENOMIC DNA]</scope>
    <source>
        <strain evidence="1 2">Jena</strain>
    </source>
</reference>
<evidence type="ECO:0000313" key="2">
    <source>
        <dbReference type="Proteomes" id="UP000241769"/>
    </source>
</evidence>
<dbReference type="AlphaFoldDB" id="A0A2P6NJ30"/>
<gene>
    <name evidence="1" type="ORF">PROFUN_08657</name>
</gene>
<proteinExistence type="predicted"/>
<dbReference type="Proteomes" id="UP000241769">
    <property type="component" value="Unassembled WGS sequence"/>
</dbReference>
<dbReference type="EMBL" id="MDYQ01000072">
    <property type="protein sequence ID" value="PRP83973.1"/>
    <property type="molecule type" value="Genomic_DNA"/>
</dbReference>
<comment type="caution">
    <text evidence="1">The sequence shown here is derived from an EMBL/GenBank/DDBJ whole genome shotgun (WGS) entry which is preliminary data.</text>
</comment>
<dbReference type="InParanoid" id="A0A2P6NJ30"/>
<organism evidence="1 2">
    <name type="scientific">Planoprotostelium fungivorum</name>
    <dbReference type="NCBI Taxonomy" id="1890364"/>
    <lineage>
        <taxon>Eukaryota</taxon>
        <taxon>Amoebozoa</taxon>
        <taxon>Evosea</taxon>
        <taxon>Variosea</taxon>
        <taxon>Cavosteliida</taxon>
        <taxon>Cavosteliaceae</taxon>
        <taxon>Planoprotostelium</taxon>
    </lineage>
</organism>
<name>A0A2P6NJ30_9EUKA</name>
<keyword evidence="2" id="KW-1185">Reference proteome</keyword>